<keyword evidence="2 5" id="KW-0812">Transmembrane</keyword>
<reference evidence="7 8" key="1">
    <citation type="submission" date="2017-09" db="EMBL/GenBank/DDBJ databases">
        <title>Sphingomonas panjinensis sp.nov., isolated from oil-contaminated soil.</title>
        <authorList>
            <person name="Wang L."/>
            <person name="Chen L."/>
        </authorList>
    </citation>
    <scope>NUCLEOTIDE SEQUENCE [LARGE SCALE GENOMIC DNA]</scope>
    <source>
        <strain evidence="7 8">FW-11</strain>
    </source>
</reference>
<name>A0A2T5G1W8_9SPHN</name>
<feature type="transmembrane region" description="Helical" evidence="5">
    <location>
        <begin position="59"/>
        <end position="78"/>
    </location>
</feature>
<dbReference type="PANTHER" id="PTHR37422:SF23">
    <property type="entry name" value="TEICHURONIC ACID BIOSYNTHESIS PROTEIN TUAE"/>
    <property type="match status" value="1"/>
</dbReference>
<organism evidence="7 8">
    <name type="scientific">Sphingomonas oleivorans</name>
    <dbReference type="NCBI Taxonomy" id="1735121"/>
    <lineage>
        <taxon>Bacteria</taxon>
        <taxon>Pseudomonadati</taxon>
        <taxon>Pseudomonadota</taxon>
        <taxon>Alphaproteobacteria</taxon>
        <taxon>Sphingomonadales</taxon>
        <taxon>Sphingomonadaceae</taxon>
        <taxon>Sphingomonas</taxon>
    </lineage>
</organism>
<evidence type="ECO:0000313" key="7">
    <source>
        <dbReference type="EMBL" id="PTQ13144.1"/>
    </source>
</evidence>
<feature type="domain" description="O-antigen ligase-related" evidence="6">
    <location>
        <begin position="240"/>
        <end position="378"/>
    </location>
</feature>
<feature type="transmembrane region" description="Helical" evidence="5">
    <location>
        <begin position="370"/>
        <end position="394"/>
    </location>
</feature>
<dbReference type="PANTHER" id="PTHR37422">
    <property type="entry name" value="TEICHURONIC ACID BIOSYNTHESIS PROTEIN TUAE"/>
    <property type="match status" value="1"/>
</dbReference>
<gene>
    <name evidence="7" type="ORF">CLG96_03160</name>
</gene>
<dbReference type="EMBL" id="NWBU01000004">
    <property type="protein sequence ID" value="PTQ13144.1"/>
    <property type="molecule type" value="Genomic_DNA"/>
</dbReference>
<feature type="transmembrane region" description="Helical" evidence="5">
    <location>
        <begin position="255"/>
        <end position="274"/>
    </location>
</feature>
<dbReference type="InterPro" id="IPR051533">
    <property type="entry name" value="WaaL-like"/>
</dbReference>
<dbReference type="InterPro" id="IPR007016">
    <property type="entry name" value="O-antigen_ligase-rel_domated"/>
</dbReference>
<dbReference type="OrthoDB" id="4391260at2"/>
<evidence type="ECO:0000256" key="2">
    <source>
        <dbReference type="ARBA" id="ARBA00022692"/>
    </source>
</evidence>
<feature type="transmembrane region" description="Helical" evidence="5">
    <location>
        <begin position="281"/>
        <end position="299"/>
    </location>
</feature>
<feature type="transmembrane region" description="Helical" evidence="5">
    <location>
        <begin position="401"/>
        <end position="418"/>
    </location>
</feature>
<feature type="transmembrane region" description="Helical" evidence="5">
    <location>
        <begin position="229"/>
        <end position="249"/>
    </location>
</feature>
<sequence length="474" mass="51387">MIRAPWIALLLTLSLLALPFGGYRPWAWSLAGLVIALLLLGWAWLAAARRVPIVWRGMLWPAVIGYFVVVIWVLLQAITTPVQGWAHPLWTIAGTALGRPLAASVTIAPQDGLASLIRLLTFGGIFWLALQFGRDRDRAFQLLRWIGISSGAYALYGLINYIAGNRLLLWYERWAYLDDVTGTFVNRNSYATFAGLGLLTVFALTIHLFRRNWRYADPSLSRIGRFFEALRGAPALFGTLLIVIAMAWLQSHSRMGFAATAIGLLTLILVGRAIVTLRARLIALIISLLAALPLVGSSGDGLLDRLEGTDGIDRLPLFELTRRMIDSAPWTGQGYGGFASLLPLYRDMTLPGRQTFTLAHNSYLELAAELGLPAAAMLAAVIVWLALLCLVGAYRRNRDSVFPSLAFAASVLVGVHALTDFSIQIPAVGCLYAALLGVGNAQAWTGGASAGSSAAADMVSRLRFLLPLKSSTAK</sequence>
<dbReference type="AlphaFoldDB" id="A0A2T5G1W8"/>
<evidence type="ECO:0000259" key="6">
    <source>
        <dbReference type="Pfam" id="PF04932"/>
    </source>
</evidence>
<evidence type="ECO:0000256" key="1">
    <source>
        <dbReference type="ARBA" id="ARBA00004141"/>
    </source>
</evidence>
<feature type="transmembrane region" description="Helical" evidence="5">
    <location>
        <begin position="27"/>
        <end position="47"/>
    </location>
</feature>
<dbReference type="Pfam" id="PF04932">
    <property type="entry name" value="Wzy_C"/>
    <property type="match status" value="1"/>
</dbReference>
<feature type="transmembrane region" description="Helical" evidence="5">
    <location>
        <begin position="112"/>
        <end position="130"/>
    </location>
</feature>
<feature type="transmembrane region" description="Helical" evidence="5">
    <location>
        <begin position="190"/>
        <end position="209"/>
    </location>
</feature>
<accession>A0A2T5G1W8</accession>
<proteinExistence type="predicted"/>
<evidence type="ECO:0000256" key="3">
    <source>
        <dbReference type="ARBA" id="ARBA00022989"/>
    </source>
</evidence>
<evidence type="ECO:0000256" key="5">
    <source>
        <dbReference type="SAM" id="Phobius"/>
    </source>
</evidence>
<dbReference type="Proteomes" id="UP000244162">
    <property type="component" value="Unassembled WGS sequence"/>
</dbReference>
<comment type="caution">
    <text evidence="7">The sequence shown here is derived from an EMBL/GenBank/DDBJ whole genome shotgun (WGS) entry which is preliminary data.</text>
</comment>
<comment type="subcellular location">
    <subcellularLocation>
        <location evidence="1">Membrane</location>
        <topology evidence="1">Multi-pass membrane protein</topology>
    </subcellularLocation>
</comment>
<dbReference type="GO" id="GO:0016020">
    <property type="term" value="C:membrane"/>
    <property type="evidence" value="ECO:0007669"/>
    <property type="project" value="UniProtKB-SubCell"/>
</dbReference>
<keyword evidence="8" id="KW-1185">Reference proteome</keyword>
<evidence type="ECO:0000256" key="4">
    <source>
        <dbReference type="ARBA" id="ARBA00023136"/>
    </source>
</evidence>
<protein>
    <recommendedName>
        <fullName evidence="6">O-antigen ligase-related domain-containing protein</fullName>
    </recommendedName>
</protein>
<feature type="transmembrane region" description="Helical" evidence="5">
    <location>
        <begin position="142"/>
        <end position="163"/>
    </location>
</feature>
<evidence type="ECO:0000313" key="8">
    <source>
        <dbReference type="Proteomes" id="UP000244162"/>
    </source>
</evidence>
<keyword evidence="3 5" id="KW-1133">Transmembrane helix</keyword>
<keyword evidence="4 5" id="KW-0472">Membrane</keyword>
<dbReference type="RefSeq" id="WP_107966378.1">
    <property type="nucleotide sequence ID" value="NZ_NWBU01000004.1"/>
</dbReference>